<comment type="caution">
    <text evidence="2">The sequence shown here is derived from an EMBL/GenBank/DDBJ whole genome shotgun (WGS) entry which is preliminary data.</text>
</comment>
<protein>
    <submittedName>
        <fullName evidence="2">Transcriptional regulator</fullName>
    </submittedName>
</protein>
<sequence length="126" mass="13498">MMNIQELIHLVNGVLLTPKSNLNREVKGAFAADLMSDVLAAIQPEAVLVTGLCNPQVIRTAQMAEVAAVILVRGKNPPAETINLANQEGIPFVSTPFGMFEVCGRLYSSGVKSLERPVDPDFCDCG</sequence>
<dbReference type="InterPro" id="IPR010766">
    <property type="entry name" value="DRTGG"/>
</dbReference>
<accession>A0A7C4KHJ5</accession>
<name>A0A7C4KHJ5_9CHLR</name>
<dbReference type="SUPFAM" id="SSF75138">
    <property type="entry name" value="HprK N-terminal domain-like"/>
    <property type="match status" value="1"/>
</dbReference>
<dbReference type="InterPro" id="IPR028979">
    <property type="entry name" value="Ser_kin/Pase_Hpr-like_N_sf"/>
</dbReference>
<dbReference type="AlphaFoldDB" id="A0A7C4KHJ5"/>
<gene>
    <name evidence="2" type="ORF">ENT37_07970</name>
</gene>
<organism evidence="2">
    <name type="scientific">Anaerolinea thermolimosa</name>
    <dbReference type="NCBI Taxonomy" id="229919"/>
    <lineage>
        <taxon>Bacteria</taxon>
        <taxon>Bacillati</taxon>
        <taxon>Chloroflexota</taxon>
        <taxon>Anaerolineae</taxon>
        <taxon>Anaerolineales</taxon>
        <taxon>Anaerolineaceae</taxon>
        <taxon>Anaerolinea</taxon>
    </lineage>
</organism>
<proteinExistence type="predicted"/>
<reference evidence="2" key="1">
    <citation type="journal article" date="2020" name="mSystems">
        <title>Genome- and Community-Level Interaction Insights into Carbon Utilization and Element Cycling Functions of Hydrothermarchaeota in Hydrothermal Sediment.</title>
        <authorList>
            <person name="Zhou Z."/>
            <person name="Liu Y."/>
            <person name="Xu W."/>
            <person name="Pan J."/>
            <person name="Luo Z.H."/>
            <person name="Li M."/>
        </authorList>
    </citation>
    <scope>NUCLEOTIDE SEQUENCE [LARGE SCALE GENOMIC DNA]</scope>
    <source>
        <strain evidence="2">SpSt-573</strain>
    </source>
</reference>
<dbReference type="Gene3D" id="3.40.1390.20">
    <property type="entry name" value="HprK N-terminal domain-like"/>
    <property type="match status" value="1"/>
</dbReference>
<feature type="domain" description="DRTGG" evidence="1">
    <location>
        <begin position="7"/>
        <end position="106"/>
    </location>
</feature>
<dbReference type="EMBL" id="DSYK01000395">
    <property type="protein sequence ID" value="HGS21792.1"/>
    <property type="molecule type" value="Genomic_DNA"/>
</dbReference>
<evidence type="ECO:0000259" key="1">
    <source>
        <dbReference type="Pfam" id="PF07085"/>
    </source>
</evidence>
<evidence type="ECO:0000313" key="2">
    <source>
        <dbReference type="EMBL" id="HGS21792.1"/>
    </source>
</evidence>
<dbReference type="Pfam" id="PF07085">
    <property type="entry name" value="DRTGG"/>
    <property type="match status" value="1"/>
</dbReference>